<evidence type="ECO:0000313" key="2">
    <source>
        <dbReference type="EMBL" id="KRN31383.1"/>
    </source>
</evidence>
<sequence>MTDFKINQLQPQLVQTFDRIIAEKRLAHAYLFEGEKGTGKVDLATWIAMRLFCQHVEDGQPDGTCPECQRVLTGNHPDFIRIQPDGQRIKVDAVRYFKAEISKSGMESSRRIFVIEDAEKLTTGAANSLLKFLEEPAANILTILTTSAKNQILPTVLSRLQIVHFPPLARPVLIKEIQDQQIATTSAPLLAHLTNDLGVAKEWMADDYLPQLTDKVWQWAERVLKHDDEAFVLVQTQLMPAAKDKEQVPLVLQVLELVFRDLLNVRYNVTDDLSFPAQQTQLKQWSQRLTTQQLVAMQMAVLEARKQRWYNVSLQNVLESLTLKLLQIATNSAGRSAL</sequence>
<evidence type="ECO:0000313" key="3">
    <source>
        <dbReference type="Proteomes" id="UP000051645"/>
    </source>
</evidence>
<dbReference type="GO" id="GO:0003887">
    <property type="term" value="F:DNA-directed DNA polymerase activity"/>
    <property type="evidence" value="ECO:0007669"/>
    <property type="project" value="InterPro"/>
</dbReference>
<dbReference type="PANTHER" id="PTHR11669:SF8">
    <property type="entry name" value="DNA POLYMERASE III SUBUNIT DELTA"/>
    <property type="match status" value="1"/>
</dbReference>
<comment type="caution">
    <text evidence="2">The sequence shown here is derived from an EMBL/GenBank/DDBJ whole genome shotgun (WGS) entry which is preliminary data.</text>
</comment>
<gene>
    <name evidence="1" type="ORF">IV38_GL002072</name>
    <name evidence="2" type="ORF">IV40_GL001378</name>
</gene>
<dbReference type="InterPro" id="IPR050238">
    <property type="entry name" value="DNA_Rep/Repair_Clamp_Loader"/>
</dbReference>
<dbReference type="Pfam" id="PF13177">
    <property type="entry name" value="DNA_pol3_delta2"/>
    <property type="match status" value="1"/>
</dbReference>
<name>A0A0R2G193_9LACO</name>
<reference evidence="3 4" key="1">
    <citation type="journal article" date="2015" name="Genome Announc.">
        <title>Expanding the biotechnology potential of lactobacilli through comparative genomics of 213 strains and associated genera.</title>
        <authorList>
            <person name="Sun Z."/>
            <person name="Harris H.M."/>
            <person name="McCann A."/>
            <person name="Guo C."/>
            <person name="Argimon S."/>
            <person name="Zhang W."/>
            <person name="Yang X."/>
            <person name="Jeffery I.B."/>
            <person name="Cooney J.C."/>
            <person name="Kagawa T.F."/>
            <person name="Liu W."/>
            <person name="Song Y."/>
            <person name="Salvetti E."/>
            <person name="Wrobel A."/>
            <person name="Rasinkangas P."/>
            <person name="Parkhill J."/>
            <person name="Rea M.C."/>
            <person name="O'Sullivan O."/>
            <person name="Ritari J."/>
            <person name="Douillard F.P."/>
            <person name="Paul Ross R."/>
            <person name="Yang R."/>
            <person name="Briner A.E."/>
            <person name="Felis G.E."/>
            <person name="de Vos W.M."/>
            <person name="Barrangou R."/>
            <person name="Klaenhammer T.R."/>
            <person name="Caufield P.W."/>
            <person name="Cui Y."/>
            <person name="Zhang H."/>
            <person name="O'Toole P.W."/>
        </authorList>
    </citation>
    <scope>NUCLEOTIDE SEQUENCE [LARGE SCALE GENOMIC DNA]</scope>
    <source>
        <strain evidence="1 4">ATCC BAA-66</strain>
        <strain evidence="2 3">DSM 13344</strain>
    </source>
</reference>
<accession>A0A0R2G193</accession>
<dbReference type="SUPFAM" id="SSF52540">
    <property type="entry name" value="P-loop containing nucleoside triphosphate hydrolases"/>
    <property type="match status" value="1"/>
</dbReference>
<dbReference type="EMBL" id="JQAZ01000004">
    <property type="protein sequence ID" value="KRN31383.1"/>
    <property type="molecule type" value="Genomic_DNA"/>
</dbReference>
<organism evidence="2 3">
    <name type="scientific">Lactobacillus selangorensis</name>
    <dbReference type="NCBI Taxonomy" id="81857"/>
    <lineage>
        <taxon>Bacteria</taxon>
        <taxon>Bacillati</taxon>
        <taxon>Bacillota</taxon>
        <taxon>Bacilli</taxon>
        <taxon>Lactobacillales</taxon>
        <taxon>Lactobacillaceae</taxon>
        <taxon>Lactobacillus</taxon>
    </lineage>
</organism>
<dbReference type="InterPro" id="IPR027417">
    <property type="entry name" value="P-loop_NTPase"/>
</dbReference>
<dbReference type="InterPro" id="IPR004622">
    <property type="entry name" value="DNA_pol_HolB"/>
</dbReference>
<dbReference type="FunFam" id="3.40.50.300:FF:001255">
    <property type="entry name" value="DNA polymerase III subunit delta"/>
    <property type="match status" value="1"/>
</dbReference>
<dbReference type="STRING" id="81857.IV38_GL002072"/>
<dbReference type="OrthoDB" id="9810148at2"/>
<dbReference type="Proteomes" id="UP000051645">
    <property type="component" value="Unassembled WGS sequence"/>
</dbReference>
<dbReference type="Proteomes" id="UP000051751">
    <property type="component" value="Unassembled WGS sequence"/>
</dbReference>
<dbReference type="NCBIfam" id="NF005972">
    <property type="entry name" value="PRK08058.1"/>
    <property type="match status" value="1"/>
</dbReference>
<dbReference type="GO" id="GO:0006261">
    <property type="term" value="P:DNA-templated DNA replication"/>
    <property type="evidence" value="ECO:0007669"/>
    <property type="project" value="TreeGrafter"/>
</dbReference>
<dbReference type="EMBL" id="JQAT01000008">
    <property type="protein sequence ID" value="KRN27420.1"/>
    <property type="molecule type" value="Genomic_DNA"/>
</dbReference>
<dbReference type="PANTHER" id="PTHR11669">
    <property type="entry name" value="REPLICATION FACTOR C / DNA POLYMERASE III GAMMA-TAU SUBUNIT"/>
    <property type="match status" value="1"/>
</dbReference>
<dbReference type="AlphaFoldDB" id="A0A0R2G193"/>
<dbReference type="Gene3D" id="3.40.50.300">
    <property type="entry name" value="P-loop containing nucleotide triphosphate hydrolases"/>
    <property type="match status" value="1"/>
</dbReference>
<proteinExistence type="predicted"/>
<protein>
    <submittedName>
        <fullName evidence="2">HolB protein</fullName>
    </submittedName>
</protein>
<evidence type="ECO:0000313" key="4">
    <source>
        <dbReference type="Proteomes" id="UP000051751"/>
    </source>
</evidence>
<dbReference type="RefSeq" id="WP_057769628.1">
    <property type="nucleotide sequence ID" value="NZ_JQAT01000008.1"/>
</dbReference>
<dbReference type="NCBIfam" id="TIGR00678">
    <property type="entry name" value="holB"/>
    <property type="match status" value="1"/>
</dbReference>
<dbReference type="PATRIC" id="fig|81857.3.peg.2123"/>
<dbReference type="GO" id="GO:0008408">
    <property type="term" value="F:3'-5' exonuclease activity"/>
    <property type="evidence" value="ECO:0007669"/>
    <property type="project" value="InterPro"/>
</dbReference>
<keyword evidence="3" id="KW-1185">Reference proteome</keyword>
<evidence type="ECO:0000313" key="1">
    <source>
        <dbReference type="EMBL" id="KRN27420.1"/>
    </source>
</evidence>